<dbReference type="PROSITE" id="PS50005">
    <property type="entry name" value="TPR"/>
    <property type="match status" value="1"/>
</dbReference>
<dbReference type="AlphaFoldDB" id="A0A6M4H8K4"/>
<dbReference type="SMART" id="SM00028">
    <property type="entry name" value="TPR"/>
    <property type="match status" value="3"/>
</dbReference>
<dbReference type="Gene3D" id="1.25.40.10">
    <property type="entry name" value="Tetratricopeptide repeat domain"/>
    <property type="match status" value="2"/>
</dbReference>
<organism evidence="2 3">
    <name type="scientific">Usitatibacter palustris</name>
    <dbReference type="NCBI Taxonomy" id="2732487"/>
    <lineage>
        <taxon>Bacteria</taxon>
        <taxon>Pseudomonadati</taxon>
        <taxon>Pseudomonadota</taxon>
        <taxon>Betaproteobacteria</taxon>
        <taxon>Nitrosomonadales</taxon>
        <taxon>Usitatibacteraceae</taxon>
        <taxon>Usitatibacter</taxon>
    </lineage>
</organism>
<dbReference type="KEGG" id="upl:DSM104440_02877"/>
<proteinExistence type="predicted"/>
<dbReference type="Pfam" id="PF13414">
    <property type="entry name" value="TPR_11"/>
    <property type="match status" value="1"/>
</dbReference>
<keyword evidence="1" id="KW-0802">TPR repeat</keyword>
<dbReference type="PROSITE" id="PS51257">
    <property type="entry name" value="PROKAR_LIPOPROTEIN"/>
    <property type="match status" value="1"/>
</dbReference>
<sequence>MPMREILHALPMLLLVLGACSTPEPESCASGDRAGSEGRYRDAIDLETRCLASADLAAATKMRAFEVRAWAFYKSGDFRNAADDQMAFVRLDPAPSHRTLINLSLYMRKAGRLDESLEAARSAEKQDKQPNIMTQYHLGWTFAEMGRHEEAVTAFTRGITVQPDYAWIYWRRGLSYEHLGRRDEAREDFRKADALVKRKPADEDSILMVPHLKAKVSEYGIS</sequence>
<evidence type="ECO:0000313" key="2">
    <source>
        <dbReference type="EMBL" id="QJR16049.1"/>
    </source>
</evidence>
<dbReference type="InParanoid" id="A0A6M4H8K4"/>
<protein>
    <submittedName>
        <fullName evidence="2">Uncharacterized protein</fullName>
    </submittedName>
</protein>
<dbReference type="EMBL" id="CP053073">
    <property type="protein sequence ID" value="QJR16049.1"/>
    <property type="molecule type" value="Genomic_DNA"/>
</dbReference>
<dbReference type="InterPro" id="IPR011990">
    <property type="entry name" value="TPR-like_helical_dom_sf"/>
</dbReference>
<gene>
    <name evidence="2" type="ORF">DSM104440_02877</name>
</gene>
<reference evidence="2 3" key="1">
    <citation type="submission" date="2020-04" db="EMBL/GenBank/DDBJ databases">
        <title>Usitatibacter rugosus gen. nov., sp. nov. and Usitatibacter palustris sp. nov., novel members of Usitatibacteraceae fam. nov. within the order Nitrosomonadales isolated from soil.</title>
        <authorList>
            <person name="Huber K.J."/>
            <person name="Neumann-Schaal M."/>
            <person name="Geppert A."/>
            <person name="Luckner M."/>
            <person name="Wanner G."/>
            <person name="Overmann J."/>
        </authorList>
    </citation>
    <scope>NUCLEOTIDE SEQUENCE [LARGE SCALE GENOMIC DNA]</scope>
    <source>
        <strain evidence="2 3">Swamp67</strain>
    </source>
</reference>
<keyword evidence="3" id="KW-1185">Reference proteome</keyword>
<evidence type="ECO:0000256" key="1">
    <source>
        <dbReference type="PROSITE-ProRule" id="PRU00339"/>
    </source>
</evidence>
<feature type="repeat" description="TPR" evidence="1">
    <location>
        <begin position="132"/>
        <end position="165"/>
    </location>
</feature>
<dbReference type="Proteomes" id="UP000503096">
    <property type="component" value="Chromosome"/>
</dbReference>
<accession>A0A6M4H8K4</accession>
<name>A0A6M4H8K4_9PROT</name>
<dbReference type="InterPro" id="IPR019734">
    <property type="entry name" value="TPR_rpt"/>
</dbReference>
<evidence type="ECO:0000313" key="3">
    <source>
        <dbReference type="Proteomes" id="UP000503096"/>
    </source>
</evidence>
<dbReference type="SUPFAM" id="SSF48452">
    <property type="entry name" value="TPR-like"/>
    <property type="match status" value="1"/>
</dbReference>